<feature type="compositionally biased region" description="Low complexity" evidence="1">
    <location>
        <begin position="37"/>
        <end position="51"/>
    </location>
</feature>
<protein>
    <submittedName>
        <fullName evidence="2">Uncharacterized protein</fullName>
    </submittedName>
</protein>
<dbReference type="EMBL" id="JBHLVX010000031">
    <property type="protein sequence ID" value="MFC0267931.1"/>
    <property type="molecule type" value="Genomic_DNA"/>
</dbReference>
<proteinExistence type="predicted"/>
<evidence type="ECO:0000313" key="2">
    <source>
        <dbReference type="EMBL" id="MFC0267931.1"/>
    </source>
</evidence>
<name>A0ABV6G2S4_9GAMM</name>
<keyword evidence="3" id="KW-1185">Reference proteome</keyword>
<dbReference type="RefSeq" id="WP_019953026.1">
    <property type="nucleotide sequence ID" value="NZ_JBHLVX010000031.1"/>
</dbReference>
<organism evidence="2 3">
    <name type="scientific">Kushneria aurantia</name>
    <dbReference type="NCBI Taxonomy" id="504092"/>
    <lineage>
        <taxon>Bacteria</taxon>
        <taxon>Pseudomonadati</taxon>
        <taxon>Pseudomonadota</taxon>
        <taxon>Gammaproteobacteria</taxon>
        <taxon>Oceanospirillales</taxon>
        <taxon>Halomonadaceae</taxon>
        <taxon>Kushneria</taxon>
    </lineage>
</organism>
<evidence type="ECO:0000256" key="1">
    <source>
        <dbReference type="SAM" id="MobiDB-lite"/>
    </source>
</evidence>
<reference evidence="2 3" key="1">
    <citation type="submission" date="2024-09" db="EMBL/GenBank/DDBJ databases">
        <authorList>
            <person name="Sun Q."/>
            <person name="Mori K."/>
        </authorList>
    </citation>
    <scope>NUCLEOTIDE SEQUENCE [LARGE SCALE GENOMIC DNA]</scope>
    <source>
        <strain evidence="2 3">CCM 7415</strain>
    </source>
</reference>
<comment type="caution">
    <text evidence="2">The sequence shown here is derived from an EMBL/GenBank/DDBJ whole genome shotgun (WGS) entry which is preliminary data.</text>
</comment>
<evidence type="ECO:0000313" key="3">
    <source>
        <dbReference type="Proteomes" id="UP001589814"/>
    </source>
</evidence>
<dbReference type="Proteomes" id="UP001589814">
    <property type="component" value="Unassembled WGS sequence"/>
</dbReference>
<sequence>MDPHIAVKREVHHTPPLERFTEPMPLAEGSSPTERMSQQAFSAQYSSALIK</sequence>
<feature type="compositionally biased region" description="Basic and acidic residues" evidence="1">
    <location>
        <begin position="1"/>
        <end position="21"/>
    </location>
</feature>
<accession>A0ABV6G2S4</accession>
<feature type="region of interest" description="Disordered" evidence="1">
    <location>
        <begin position="1"/>
        <end position="51"/>
    </location>
</feature>
<gene>
    <name evidence="2" type="ORF">ACFFHW_08020</name>
</gene>